<evidence type="ECO:0000256" key="4">
    <source>
        <dbReference type="ARBA" id="ARBA00023054"/>
    </source>
</evidence>
<feature type="region of interest" description="Disordered" evidence="11">
    <location>
        <begin position="1"/>
        <end position="58"/>
    </location>
</feature>
<dbReference type="FunFam" id="1.25.40.20:FF:000413">
    <property type="entry name" value="Ankyrin repeat domain 23"/>
    <property type="match status" value="1"/>
</dbReference>
<reference evidence="12 13" key="1">
    <citation type="submission" date="2018-11" db="EMBL/GenBank/DDBJ databases">
        <title>Haplotype-resolved cattle genomes.</title>
        <authorList>
            <person name="Low W.Y."/>
            <person name="Tearle R."/>
            <person name="Bickhart D.M."/>
            <person name="Rosen B.D."/>
            <person name="Koren S."/>
            <person name="Rhie A."/>
            <person name="Hiendleder S."/>
            <person name="Phillippy A.M."/>
            <person name="Smith T.P.L."/>
            <person name="Williams J.L."/>
        </authorList>
    </citation>
    <scope>NUCLEOTIDE SEQUENCE [LARGE SCALE GENOMIC DNA]</scope>
</reference>
<keyword evidence="2" id="KW-0677">Repeat</keyword>
<dbReference type="PANTHER" id="PTHR24193:SF122">
    <property type="entry name" value="ANKYRIN REPEAT DOMAIN-CONTAINING PROTEIN 23"/>
    <property type="match status" value="1"/>
</dbReference>
<evidence type="ECO:0000313" key="12">
    <source>
        <dbReference type="Ensembl" id="ENSBIXP00005010133.1"/>
    </source>
</evidence>
<evidence type="ECO:0000256" key="2">
    <source>
        <dbReference type="ARBA" id="ARBA00022737"/>
    </source>
</evidence>
<organism evidence="12 13">
    <name type="scientific">Bos indicus x Bos taurus</name>
    <name type="common">Hybrid cattle</name>
    <dbReference type="NCBI Taxonomy" id="30522"/>
    <lineage>
        <taxon>Eukaryota</taxon>
        <taxon>Metazoa</taxon>
        <taxon>Chordata</taxon>
        <taxon>Craniata</taxon>
        <taxon>Vertebrata</taxon>
        <taxon>Euteleostomi</taxon>
        <taxon>Mammalia</taxon>
        <taxon>Eutheria</taxon>
        <taxon>Laurasiatheria</taxon>
        <taxon>Artiodactyla</taxon>
        <taxon>Ruminantia</taxon>
        <taxon>Pecora</taxon>
        <taxon>Bovidae</taxon>
        <taxon>Bovinae</taxon>
        <taxon>Bos</taxon>
    </lineage>
</organism>
<dbReference type="GO" id="GO:0005634">
    <property type="term" value="C:nucleus"/>
    <property type="evidence" value="ECO:0007669"/>
    <property type="project" value="UniProtKB-SubCell"/>
</dbReference>
<proteinExistence type="predicted"/>
<evidence type="ECO:0000256" key="1">
    <source>
        <dbReference type="ARBA" id="ARBA00004123"/>
    </source>
</evidence>
<gene>
    <name evidence="12" type="primary">ANKRD39</name>
</gene>
<dbReference type="InterPro" id="IPR050663">
    <property type="entry name" value="Ankyrin-SOCS_Box"/>
</dbReference>
<evidence type="ECO:0000256" key="6">
    <source>
        <dbReference type="ARBA" id="ARBA00058558"/>
    </source>
</evidence>
<dbReference type="PANTHER" id="PTHR24193">
    <property type="entry name" value="ANKYRIN REPEAT PROTEIN"/>
    <property type="match status" value="1"/>
</dbReference>
<dbReference type="FunFam" id="1.25.40.20:FF:000093">
    <property type="entry name" value="ankyrin repeat domain-containing protein 2"/>
    <property type="match status" value="1"/>
</dbReference>
<comment type="subcellular location">
    <subcellularLocation>
        <location evidence="1">Nucleus</location>
    </subcellularLocation>
</comment>
<dbReference type="GO" id="GO:0045944">
    <property type="term" value="P:positive regulation of transcription by RNA polymerase II"/>
    <property type="evidence" value="ECO:0007669"/>
    <property type="project" value="TreeGrafter"/>
</dbReference>
<feature type="compositionally biased region" description="Low complexity" evidence="11">
    <location>
        <begin position="13"/>
        <end position="27"/>
    </location>
</feature>
<comment type="function">
    <text evidence="6">May be involved in the energy metabolism. Could be a molecular link between myofibrillar stretch-induced signaling pathways and muscle gene expression.</text>
</comment>
<accession>A0A4W2FWM7</accession>
<feature type="region of interest" description="Disordered" evidence="11">
    <location>
        <begin position="216"/>
        <end position="238"/>
    </location>
</feature>
<evidence type="ECO:0000256" key="10">
    <source>
        <dbReference type="PROSITE-ProRule" id="PRU00023"/>
    </source>
</evidence>
<feature type="repeat" description="ANK" evidence="10">
    <location>
        <begin position="310"/>
        <end position="342"/>
    </location>
</feature>
<evidence type="ECO:0000256" key="5">
    <source>
        <dbReference type="ARBA" id="ARBA00023242"/>
    </source>
</evidence>
<keyword evidence="5" id="KW-0539">Nucleus</keyword>
<protein>
    <recommendedName>
        <fullName evidence="8">Ankyrin repeat domain-containing protein 23</fullName>
    </recommendedName>
    <alternativeName>
        <fullName evidence="9">Diabetes-related ankyrin repeat protein</fullName>
    </alternativeName>
</protein>
<dbReference type="AlphaFoldDB" id="A0A4W2FWM7"/>
<dbReference type="PROSITE" id="PS50297">
    <property type="entry name" value="ANK_REP_REGION"/>
    <property type="match status" value="4"/>
</dbReference>
<dbReference type="GO" id="GO:0005737">
    <property type="term" value="C:cytoplasm"/>
    <property type="evidence" value="ECO:0007669"/>
    <property type="project" value="UniProtKB-ARBA"/>
</dbReference>
<dbReference type="GO" id="GO:0000976">
    <property type="term" value="F:transcription cis-regulatory region binding"/>
    <property type="evidence" value="ECO:0007669"/>
    <property type="project" value="TreeGrafter"/>
</dbReference>
<evidence type="ECO:0000256" key="11">
    <source>
        <dbReference type="SAM" id="MobiDB-lite"/>
    </source>
</evidence>
<dbReference type="Ensembl" id="ENSBIXT00005045032.1">
    <property type="protein sequence ID" value="ENSBIXP00005010133.1"/>
    <property type="gene ID" value="ENSBIXG00005014888.1"/>
</dbReference>
<feature type="compositionally biased region" description="Basic and acidic residues" evidence="11">
    <location>
        <begin position="176"/>
        <end position="185"/>
    </location>
</feature>
<evidence type="ECO:0000256" key="3">
    <source>
        <dbReference type="ARBA" id="ARBA00023043"/>
    </source>
</evidence>
<feature type="repeat" description="ANK" evidence="10">
    <location>
        <begin position="376"/>
        <end position="408"/>
    </location>
</feature>
<dbReference type="Gene3D" id="1.25.40.20">
    <property type="entry name" value="Ankyrin repeat-containing domain"/>
    <property type="match status" value="2"/>
</dbReference>
<evidence type="ECO:0000256" key="8">
    <source>
        <dbReference type="ARBA" id="ARBA00067257"/>
    </source>
</evidence>
<dbReference type="GeneTree" id="ENSGT00940000161920"/>
<feature type="repeat" description="ANK" evidence="10">
    <location>
        <begin position="277"/>
        <end position="309"/>
    </location>
</feature>
<feature type="compositionally biased region" description="Low complexity" evidence="11">
    <location>
        <begin position="35"/>
        <end position="49"/>
    </location>
</feature>
<keyword evidence="4" id="KW-0175">Coiled coil</keyword>
<feature type="repeat" description="ANK" evidence="10">
    <location>
        <begin position="343"/>
        <end position="375"/>
    </location>
</feature>
<name>A0A4W2FWM7_BOBOX</name>
<evidence type="ECO:0000313" key="13">
    <source>
        <dbReference type="Proteomes" id="UP000429181"/>
    </source>
</evidence>
<dbReference type="SUPFAM" id="SSF48403">
    <property type="entry name" value="Ankyrin repeat"/>
    <property type="match status" value="1"/>
</dbReference>
<reference evidence="12" key="2">
    <citation type="submission" date="2025-08" db="UniProtKB">
        <authorList>
            <consortium name="Ensembl"/>
        </authorList>
    </citation>
    <scope>IDENTIFICATION</scope>
</reference>
<keyword evidence="3 10" id="KW-0040">ANK repeat</keyword>
<dbReference type="PROSITE" id="PS50088">
    <property type="entry name" value="ANK_REPEAT"/>
    <property type="match status" value="4"/>
</dbReference>
<sequence>MPSRGRFGPARHSAAGPALPSRLAPGPRLRRLIGRPRGSCGRRMVRPGGTPRPRPGWPVAVPAPGSRWAGAESDMAALRPCADGPCCSHPSAAPGVQQTLDEMDFERGIWSAALNGDLGRVKYLIQKAVDPSQPDSAGYTALVSGERVERTKLECGHGVPDPGGGLRSWRLGPQEAEARERQKLDEEKRRRLERFNSSRTNLENLADLEKLVQRRKEKRLKRRVPPKAPQPEVKPQPQAQLEPVGLEVFLKAAAENQEALIDKYLADGGDPNAHDKLHRTALHWACLKGHCELVNKLLEAGAAVDTRDLLDRTPVFWACRRGHLDILKQLLNWGAQVNARDKIWSTPLHVAVRTGHCDCLEHLIACGACIDAQDKEGDTALHEAVRHGRYRAMKLLLLYGAGLGVRNAASVTPVQLARDWQRGIQEALQAHVRHTRTRC</sequence>
<dbReference type="InterPro" id="IPR036770">
    <property type="entry name" value="Ankyrin_rpt-contain_sf"/>
</dbReference>
<comment type="subunit">
    <text evidence="7">Interacts with titin/TTN and MYPN.</text>
</comment>
<feature type="region of interest" description="Disordered" evidence="11">
    <location>
        <begin position="154"/>
        <end position="185"/>
    </location>
</feature>
<dbReference type="Pfam" id="PF12796">
    <property type="entry name" value="Ank_2"/>
    <property type="match status" value="2"/>
</dbReference>
<dbReference type="SMART" id="SM00248">
    <property type="entry name" value="ANK"/>
    <property type="match status" value="5"/>
</dbReference>
<evidence type="ECO:0000256" key="7">
    <source>
        <dbReference type="ARBA" id="ARBA00065383"/>
    </source>
</evidence>
<dbReference type="InterPro" id="IPR002110">
    <property type="entry name" value="Ankyrin_rpt"/>
</dbReference>
<feature type="compositionally biased region" description="Basic residues" evidence="11">
    <location>
        <begin position="216"/>
        <end position="225"/>
    </location>
</feature>
<evidence type="ECO:0000256" key="9">
    <source>
        <dbReference type="ARBA" id="ARBA00082248"/>
    </source>
</evidence>
<dbReference type="Proteomes" id="UP000429181">
    <property type="component" value="Chromosome 11"/>
</dbReference>